<evidence type="ECO:0000313" key="3">
    <source>
        <dbReference type="Proteomes" id="UP001642360"/>
    </source>
</evidence>
<feature type="compositionally biased region" description="Polar residues" evidence="1">
    <location>
        <begin position="1"/>
        <end position="12"/>
    </location>
</feature>
<protein>
    <submittedName>
        <fullName evidence="2">Uncharacterized protein</fullName>
    </submittedName>
</protein>
<dbReference type="EMBL" id="CAUOFW020001792">
    <property type="protein sequence ID" value="CAK9148745.1"/>
    <property type="molecule type" value="Genomic_DNA"/>
</dbReference>
<accession>A0ABC8RUU8</accession>
<comment type="caution">
    <text evidence="2">The sequence shown here is derived from an EMBL/GenBank/DDBJ whole genome shotgun (WGS) entry which is preliminary data.</text>
</comment>
<dbReference type="Proteomes" id="UP001642360">
    <property type="component" value="Unassembled WGS sequence"/>
</dbReference>
<feature type="region of interest" description="Disordered" evidence="1">
    <location>
        <begin position="1"/>
        <end position="24"/>
    </location>
</feature>
<proteinExistence type="predicted"/>
<organism evidence="2 3">
    <name type="scientific">Ilex paraguariensis</name>
    <name type="common">yerba mate</name>
    <dbReference type="NCBI Taxonomy" id="185542"/>
    <lineage>
        <taxon>Eukaryota</taxon>
        <taxon>Viridiplantae</taxon>
        <taxon>Streptophyta</taxon>
        <taxon>Embryophyta</taxon>
        <taxon>Tracheophyta</taxon>
        <taxon>Spermatophyta</taxon>
        <taxon>Magnoliopsida</taxon>
        <taxon>eudicotyledons</taxon>
        <taxon>Gunneridae</taxon>
        <taxon>Pentapetalae</taxon>
        <taxon>asterids</taxon>
        <taxon>campanulids</taxon>
        <taxon>Aquifoliales</taxon>
        <taxon>Aquifoliaceae</taxon>
        <taxon>Ilex</taxon>
    </lineage>
</organism>
<gene>
    <name evidence="2" type="ORF">ILEXP_LOCUS16716</name>
</gene>
<reference evidence="2 3" key="1">
    <citation type="submission" date="2024-02" db="EMBL/GenBank/DDBJ databases">
        <authorList>
            <person name="Vignale AGUSTIN F."/>
            <person name="Sosa J E."/>
            <person name="Modenutti C."/>
        </authorList>
    </citation>
    <scope>NUCLEOTIDE SEQUENCE [LARGE SCALE GENOMIC DNA]</scope>
</reference>
<evidence type="ECO:0000256" key="1">
    <source>
        <dbReference type="SAM" id="MobiDB-lite"/>
    </source>
</evidence>
<dbReference type="AlphaFoldDB" id="A0ABC8RUU8"/>
<sequence length="95" mass="10365">MASTTPYGSISAPQEEHDTSTVFNLSSSSSTVRFGTREALEHRSDLDKQLSNLHKSTELLEIIKVDSNHLLSNVRFTCDLASPTSMTLFSASTTS</sequence>
<keyword evidence="3" id="KW-1185">Reference proteome</keyword>
<name>A0ABC8RUU8_9AQUA</name>
<evidence type="ECO:0000313" key="2">
    <source>
        <dbReference type="EMBL" id="CAK9148745.1"/>
    </source>
</evidence>